<dbReference type="InterPro" id="IPR037066">
    <property type="entry name" value="Plug_dom_sf"/>
</dbReference>
<keyword evidence="4" id="KW-0798">TonB box</keyword>
<comment type="subcellular location">
    <subcellularLocation>
        <location evidence="1 4">Cell outer membrane</location>
    </subcellularLocation>
</comment>
<evidence type="ECO:0000256" key="3">
    <source>
        <dbReference type="ARBA" id="ARBA00023237"/>
    </source>
</evidence>
<dbReference type="NCBIfam" id="TIGR01782">
    <property type="entry name" value="TonB-Xanth-Caul"/>
    <property type="match status" value="1"/>
</dbReference>
<feature type="compositionally biased region" description="Polar residues" evidence="5">
    <location>
        <begin position="549"/>
        <end position="567"/>
    </location>
</feature>
<dbReference type="Pfam" id="PF07715">
    <property type="entry name" value="Plug"/>
    <property type="match status" value="1"/>
</dbReference>
<evidence type="ECO:0000256" key="2">
    <source>
        <dbReference type="ARBA" id="ARBA00023136"/>
    </source>
</evidence>
<keyword evidence="3" id="KW-0998">Cell outer membrane</keyword>
<dbReference type="Gene3D" id="3.55.50.30">
    <property type="match status" value="1"/>
</dbReference>
<dbReference type="EMBL" id="BAAADD010000009">
    <property type="protein sequence ID" value="GAA0582762.1"/>
    <property type="molecule type" value="Genomic_DNA"/>
</dbReference>
<organism evidence="8 9">
    <name type="scientific">Rhizomicrobium electricum</name>
    <dbReference type="NCBI Taxonomy" id="480070"/>
    <lineage>
        <taxon>Bacteria</taxon>
        <taxon>Pseudomonadati</taxon>
        <taxon>Pseudomonadota</taxon>
        <taxon>Alphaproteobacteria</taxon>
        <taxon>Micropepsales</taxon>
        <taxon>Micropepsaceae</taxon>
        <taxon>Rhizomicrobium</taxon>
    </lineage>
</organism>
<comment type="caution">
    <text evidence="8">The sequence shown here is derived from an EMBL/GenBank/DDBJ whole genome shotgun (WGS) entry which is preliminary data.</text>
</comment>
<feature type="region of interest" description="Disordered" evidence="5">
    <location>
        <begin position="549"/>
        <end position="568"/>
    </location>
</feature>
<evidence type="ECO:0000259" key="7">
    <source>
        <dbReference type="Pfam" id="PF07715"/>
    </source>
</evidence>
<dbReference type="InterPro" id="IPR012910">
    <property type="entry name" value="Plug_dom"/>
</dbReference>
<reference evidence="9" key="1">
    <citation type="journal article" date="2019" name="Int. J. Syst. Evol. Microbiol.">
        <title>The Global Catalogue of Microorganisms (GCM) 10K type strain sequencing project: providing services to taxonomists for standard genome sequencing and annotation.</title>
        <authorList>
            <consortium name="The Broad Institute Genomics Platform"/>
            <consortium name="The Broad Institute Genome Sequencing Center for Infectious Disease"/>
            <person name="Wu L."/>
            <person name="Ma J."/>
        </authorList>
    </citation>
    <scope>NUCLEOTIDE SEQUENCE [LARGE SCALE GENOMIC DNA]</scope>
    <source>
        <strain evidence="9">JCM 15089</strain>
    </source>
</reference>
<accession>A0ABP3Q465</accession>
<evidence type="ECO:0000256" key="5">
    <source>
        <dbReference type="SAM" id="MobiDB-lite"/>
    </source>
</evidence>
<keyword evidence="2 4" id="KW-0472">Membrane</keyword>
<evidence type="ECO:0000256" key="4">
    <source>
        <dbReference type="RuleBase" id="RU003357"/>
    </source>
</evidence>
<dbReference type="InterPro" id="IPR010104">
    <property type="entry name" value="TonB_rcpt_bac"/>
</dbReference>
<evidence type="ECO:0000256" key="1">
    <source>
        <dbReference type="ARBA" id="ARBA00004442"/>
    </source>
</evidence>
<evidence type="ECO:0000313" key="9">
    <source>
        <dbReference type="Proteomes" id="UP001499951"/>
    </source>
</evidence>
<dbReference type="Proteomes" id="UP001499951">
    <property type="component" value="Unassembled WGS sequence"/>
</dbReference>
<dbReference type="Pfam" id="PF00593">
    <property type="entry name" value="TonB_dep_Rec_b-barrel"/>
    <property type="match status" value="1"/>
</dbReference>
<feature type="domain" description="TonB-dependent receptor plug" evidence="7">
    <location>
        <begin position="139"/>
        <end position="237"/>
    </location>
</feature>
<sequence length="1013" mass="110452">MFDVPSEEASKSIPELARQADVQIVGPGAPLQSVITPEVKGSYDVVVALEMMLKGTDLKIGRTADGILTISVPGQKNVCIDRGESMTNKSSLTTTVSWFAMLFASLQCAVAQSNDSQSVETIVVTGVRASLQSAQDIKMKSSEIVDTIVAEDIGKLPDNNVIEALQHVTGVQVSRNAAEANQILIRGLPDVATVVSGREIFTSTGRFMTLQDVPAELLARVDVHKSSTASDLEGGIAGLIDVRLHRPFDFDGLQIAGSGRATWSNLADHIDPLASALISNRWQTGIGEIGVLLDVSYSKTHYKEEILDNYISSQSIEMASSPTACTYDASKKCAYIPLTEGAQSVLGRRERAAVDFSAQWRPNQNLEFYTDVFYTRYRNPNSVDFFVGLPWIGANPATATLFPGSNEVKTVEAGYYDLTSSQSFRSKTDTYQIAMGGTWTGDKLTVSSEVAYTDSTFKQTGYILDTHYYPGDPPAYKADFNYKGTGTPYMNVPLAAVTDPANMVMRQWYDQWSKQSGNEIDWRADATYEIAARGLKSVEFGVRYGNRFAQNRGDNTGGQDCDSNPAESSPVYAQQGARNLSAACASYRRVANGRDADGNIIWNTVPNGPAVTLNQYPGSYHITGGSMFDGKFGITKFMAPDPEYMFSHVGDLRQLFGLPATAPSDDLTQSFDDREISWAGYVKGNFDFDLGSMPVDGNIGIRLIDTSATQKAYTLVVTDHGATASTPVTTNRYSFDYSPAVSKKDNFDWLPSLNARIKVQDDFFVRIGLSKTVTRPTFAQLNPGLSLSASTATLLGSGSTGNPNLTPVQSKNADVTFEYYFGPSNNLTTSLFYRRVKGYIGSYNTEMVIGGITYQVSQPRNGSDGDIKGIEVGYQQFFDFLPGIWSGLGVQLNGTYVDGSFQNISKYSYNAVGIYEKGPFSLRVAYNWRSGFSEGAAPGGGQNPQTIYAKSQPWLDLSASYKATDRLTFTVDATNLLDSYFQDSFGKGDLAAIYPRDTRRFDGTVSLGLRYRL</sequence>
<protein>
    <submittedName>
        <fullName evidence="8">TonB-dependent receptor</fullName>
    </submittedName>
</protein>
<name>A0ABP3Q465_9PROT</name>
<dbReference type="Gene3D" id="2.40.170.20">
    <property type="entry name" value="TonB-dependent receptor, beta-barrel domain"/>
    <property type="match status" value="1"/>
</dbReference>
<dbReference type="InterPro" id="IPR000531">
    <property type="entry name" value="Beta-barrel_TonB"/>
</dbReference>
<evidence type="ECO:0000313" key="8">
    <source>
        <dbReference type="EMBL" id="GAA0582762.1"/>
    </source>
</evidence>
<feature type="domain" description="TonB-dependent receptor-like beta-barrel" evidence="6">
    <location>
        <begin position="462"/>
        <end position="976"/>
    </location>
</feature>
<evidence type="ECO:0000259" key="6">
    <source>
        <dbReference type="Pfam" id="PF00593"/>
    </source>
</evidence>
<gene>
    <name evidence="8" type="ORF">GCM10008942_34620</name>
</gene>
<keyword evidence="9" id="KW-1185">Reference proteome</keyword>
<dbReference type="PANTHER" id="PTHR40980:SF3">
    <property type="entry name" value="TONB-DEPENDENT RECEPTOR-LIKE BETA-BARREL DOMAIN-CONTAINING PROTEIN"/>
    <property type="match status" value="1"/>
</dbReference>
<comment type="similarity">
    <text evidence="4">Belongs to the TonB-dependent receptor family.</text>
</comment>
<dbReference type="SUPFAM" id="SSF56935">
    <property type="entry name" value="Porins"/>
    <property type="match status" value="1"/>
</dbReference>
<dbReference type="InterPro" id="IPR036942">
    <property type="entry name" value="Beta-barrel_TonB_sf"/>
</dbReference>
<keyword evidence="8" id="KW-0675">Receptor</keyword>
<dbReference type="PANTHER" id="PTHR40980">
    <property type="entry name" value="PLUG DOMAIN-CONTAINING PROTEIN"/>
    <property type="match status" value="1"/>
</dbReference>
<proteinExistence type="inferred from homology"/>
<dbReference type="Gene3D" id="2.170.130.10">
    <property type="entry name" value="TonB-dependent receptor, plug domain"/>
    <property type="match status" value="1"/>
</dbReference>